<evidence type="ECO:0000256" key="1">
    <source>
        <dbReference type="SAM" id="SignalP"/>
    </source>
</evidence>
<dbReference type="EMBL" id="FWFX01000004">
    <property type="protein sequence ID" value="SLN37583.1"/>
    <property type="molecule type" value="Genomic_DNA"/>
</dbReference>
<proteinExistence type="predicted"/>
<evidence type="ECO:0000313" key="3">
    <source>
        <dbReference type="Proteomes" id="UP000193061"/>
    </source>
</evidence>
<feature type="chain" id="PRO_5012936878" description="ACR" evidence="1">
    <location>
        <begin position="25"/>
        <end position="160"/>
    </location>
</feature>
<reference evidence="2 3" key="1">
    <citation type="submission" date="2017-03" db="EMBL/GenBank/DDBJ databases">
        <authorList>
            <person name="Afonso C.L."/>
            <person name="Miller P.J."/>
            <person name="Scott M.A."/>
            <person name="Spackman E."/>
            <person name="Goraichik I."/>
            <person name="Dimitrov K.M."/>
            <person name="Suarez D.L."/>
            <person name="Swayne D.E."/>
        </authorList>
    </citation>
    <scope>NUCLEOTIDE SEQUENCE [LARGE SCALE GENOMIC DNA]</scope>
    <source>
        <strain evidence="2 3">CECT 7450</strain>
    </source>
</reference>
<sequence>MGSGCQAKLIAFTFLSLFGTAAVAENSCREDSLAVRGDWGQARFSVEVADDKVERAQGLMHRESMPKSAGMLFVYPEPQVVGFWMENTLIPLDMLFLDSTGVVQKIHSNAIPLDKSPIYGGDNIQYVLEINGGLSNLIGISVGSEIQHPSIEKEYASWPC</sequence>
<feature type="signal peptide" evidence="1">
    <location>
        <begin position="1"/>
        <end position="24"/>
    </location>
</feature>
<dbReference type="PANTHER" id="PTHR37953">
    <property type="entry name" value="UPF0127 PROTEIN MJ1496"/>
    <property type="match status" value="1"/>
</dbReference>
<dbReference type="Proteomes" id="UP000193061">
    <property type="component" value="Unassembled WGS sequence"/>
</dbReference>
<evidence type="ECO:0000313" key="2">
    <source>
        <dbReference type="EMBL" id="SLN37583.1"/>
    </source>
</evidence>
<name>A0A1X6Z3I9_9RHOB</name>
<organism evidence="2 3">
    <name type="scientific">Roseovarius albus</name>
    <dbReference type="NCBI Taxonomy" id="1247867"/>
    <lineage>
        <taxon>Bacteria</taxon>
        <taxon>Pseudomonadati</taxon>
        <taxon>Pseudomonadota</taxon>
        <taxon>Alphaproteobacteria</taxon>
        <taxon>Rhodobacterales</taxon>
        <taxon>Roseobacteraceae</taxon>
        <taxon>Roseovarius</taxon>
    </lineage>
</organism>
<accession>A0A1X6Z3I9</accession>
<dbReference type="PANTHER" id="PTHR37953:SF1">
    <property type="entry name" value="UPF0127 PROTEIN MJ1496"/>
    <property type="match status" value="1"/>
</dbReference>
<evidence type="ECO:0008006" key="4">
    <source>
        <dbReference type="Google" id="ProtNLM"/>
    </source>
</evidence>
<dbReference type="InterPro" id="IPR003795">
    <property type="entry name" value="DUF192"/>
</dbReference>
<dbReference type="InterPro" id="IPR038695">
    <property type="entry name" value="Saro_0823-like_sf"/>
</dbReference>
<dbReference type="Pfam" id="PF02643">
    <property type="entry name" value="DUF192"/>
    <property type="match status" value="1"/>
</dbReference>
<dbReference type="Gene3D" id="2.60.120.1140">
    <property type="entry name" value="Protein of unknown function DUF192"/>
    <property type="match status" value="1"/>
</dbReference>
<keyword evidence="3" id="KW-1185">Reference proteome</keyword>
<protein>
    <recommendedName>
        <fullName evidence="4">ACR</fullName>
    </recommendedName>
</protein>
<dbReference type="AlphaFoldDB" id="A0A1X6Z3I9"/>
<keyword evidence="1" id="KW-0732">Signal</keyword>
<dbReference type="OrthoDB" id="9808290at2"/>
<dbReference type="RefSeq" id="WP_085805328.1">
    <property type="nucleotide sequence ID" value="NZ_FWFX01000004.1"/>
</dbReference>
<gene>
    <name evidence="2" type="ORF">ROA7450_01802</name>
</gene>